<dbReference type="PROSITE" id="PS50883">
    <property type="entry name" value="EAL"/>
    <property type="match status" value="1"/>
</dbReference>
<protein>
    <submittedName>
        <fullName evidence="2">EAL domain-containing protein</fullName>
    </submittedName>
</protein>
<keyword evidence="3" id="KW-1185">Reference proteome</keyword>
<proteinExistence type="predicted"/>
<evidence type="ECO:0000313" key="2">
    <source>
        <dbReference type="EMBL" id="AYG62452.1"/>
    </source>
</evidence>
<evidence type="ECO:0000259" key="1">
    <source>
        <dbReference type="PROSITE" id="PS50883"/>
    </source>
</evidence>
<organism evidence="2 3">
    <name type="scientific">Rhizobium jaguaris</name>
    <dbReference type="NCBI Taxonomy" id="1312183"/>
    <lineage>
        <taxon>Bacteria</taxon>
        <taxon>Pseudomonadati</taxon>
        <taxon>Pseudomonadota</taxon>
        <taxon>Alphaproteobacteria</taxon>
        <taxon>Hyphomicrobiales</taxon>
        <taxon>Rhizobiaceae</taxon>
        <taxon>Rhizobium/Agrobacterium group</taxon>
        <taxon>Rhizobium</taxon>
    </lineage>
</organism>
<sequence length="112" mass="12541">MGPLRREAMAVRHSERDVPEGITIETARKATLRKLMKLAIDQRHLRPAFQPIVDIRTGCIVSSEIPACWGNSQVGEICPMTFIPRLEQYGPINVLSDALRNAFNKVVTASRN</sequence>
<dbReference type="Pfam" id="PF00563">
    <property type="entry name" value="EAL"/>
    <property type="match status" value="1"/>
</dbReference>
<geneLocation type="plasmid" evidence="3">
    <name>prccge525c</name>
</geneLocation>
<dbReference type="InterPro" id="IPR001633">
    <property type="entry name" value="EAL_dom"/>
</dbReference>
<evidence type="ECO:0000313" key="3">
    <source>
        <dbReference type="Proteomes" id="UP000282195"/>
    </source>
</evidence>
<name>A0A387G364_9HYPH</name>
<dbReference type="Gene3D" id="3.20.20.450">
    <property type="entry name" value="EAL domain"/>
    <property type="match status" value="1"/>
</dbReference>
<dbReference type="KEGG" id="rjg:CCGE525_27130"/>
<accession>A0A387G364</accession>
<keyword evidence="2" id="KW-0614">Plasmid</keyword>
<dbReference type="AlphaFoldDB" id="A0A387G364"/>
<gene>
    <name evidence="2" type="ORF">CCGE525_27130</name>
</gene>
<dbReference type="SUPFAM" id="SSF141868">
    <property type="entry name" value="EAL domain-like"/>
    <property type="match status" value="1"/>
</dbReference>
<dbReference type="EMBL" id="CP032695">
    <property type="protein sequence ID" value="AYG62452.1"/>
    <property type="molecule type" value="Genomic_DNA"/>
</dbReference>
<feature type="domain" description="EAL" evidence="1">
    <location>
        <begin position="29"/>
        <end position="112"/>
    </location>
</feature>
<reference evidence="2 3" key="1">
    <citation type="submission" date="2018-10" db="EMBL/GenBank/DDBJ databases">
        <title>Rhizobium etli, R. leguminosarum and a new Rhizobium genospecies from Phaseolus dumosus.</title>
        <authorList>
            <person name="Ramirez-Puebla S.T."/>
            <person name="Rogel-Hernandez M.A."/>
            <person name="Guerrero G."/>
            <person name="Ormeno-Orrillo E."/>
            <person name="Martinez-Romero J.C."/>
            <person name="Negrete-Yankelevich S."/>
            <person name="Martinez-Romero E."/>
        </authorList>
    </citation>
    <scope>NUCLEOTIDE SEQUENCE [LARGE SCALE GENOMIC DNA]</scope>
    <source>
        <strain evidence="2 3">CCGE525</strain>
        <plasmid evidence="3">prccge525c</plasmid>
    </source>
</reference>
<dbReference type="InterPro" id="IPR035919">
    <property type="entry name" value="EAL_sf"/>
</dbReference>
<dbReference type="Proteomes" id="UP000282195">
    <property type="component" value="Plasmid pRCCGE525c"/>
</dbReference>